<accession>A0A0L0DBN4</accession>
<dbReference type="AlphaFoldDB" id="A0A0L0DBN4"/>
<dbReference type="RefSeq" id="XP_013757540.1">
    <property type="nucleotide sequence ID" value="XM_013902086.1"/>
</dbReference>
<dbReference type="GO" id="GO:0032007">
    <property type="term" value="P:negative regulation of TOR signaling"/>
    <property type="evidence" value="ECO:0007669"/>
    <property type="project" value="TreeGrafter"/>
</dbReference>
<gene>
    <name evidence="2" type="ORF">AMSG_06030</name>
</gene>
<dbReference type="GO" id="GO:0033596">
    <property type="term" value="C:TSC1-TSC2 complex"/>
    <property type="evidence" value="ECO:0007669"/>
    <property type="project" value="TreeGrafter"/>
</dbReference>
<dbReference type="GO" id="GO:0051726">
    <property type="term" value="P:regulation of cell cycle"/>
    <property type="evidence" value="ECO:0007669"/>
    <property type="project" value="TreeGrafter"/>
</dbReference>
<dbReference type="Proteomes" id="UP000054408">
    <property type="component" value="Unassembled WGS sequence"/>
</dbReference>
<evidence type="ECO:0000256" key="1">
    <source>
        <dbReference type="SAM" id="Coils"/>
    </source>
</evidence>
<reference evidence="2 3" key="1">
    <citation type="submission" date="2010-05" db="EMBL/GenBank/DDBJ databases">
        <title>The Genome Sequence of Thecamonas trahens ATCC 50062.</title>
        <authorList>
            <consortium name="The Broad Institute Genome Sequencing Platform"/>
            <person name="Russ C."/>
            <person name="Cuomo C."/>
            <person name="Shea T."/>
            <person name="Young S.K."/>
            <person name="Zeng Q."/>
            <person name="Koehrsen M."/>
            <person name="Haas B."/>
            <person name="Borodovsky M."/>
            <person name="Guigo R."/>
            <person name="Alvarado L."/>
            <person name="Berlin A."/>
            <person name="Bochicchio J."/>
            <person name="Borenstein D."/>
            <person name="Chapman S."/>
            <person name="Chen Z."/>
            <person name="Freedman E."/>
            <person name="Gellesch M."/>
            <person name="Goldberg J."/>
            <person name="Griggs A."/>
            <person name="Gujja S."/>
            <person name="Heilman E."/>
            <person name="Heiman D."/>
            <person name="Hepburn T."/>
            <person name="Howarth C."/>
            <person name="Jen D."/>
            <person name="Larson L."/>
            <person name="Mehta T."/>
            <person name="Park D."/>
            <person name="Pearson M."/>
            <person name="Roberts A."/>
            <person name="Saif S."/>
            <person name="Shenoy N."/>
            <person name="Sisk P."/>
            <person name="Stolte C."/>
            <person name="Sykes S."/>
            <person name="Thomson T."/>
            <person name="Walk T."/>
            <person name="White J."/>
            <person name="Yandava C."/>
            <person name="Burger G."/>
            <person name="Gray M.W."/>
            <person name="Holland P.W.H."/>
            <person name="King N."/>
            <person name="Lang F.B.F."/>
            <person name="Roger A.J."/>
            <person name="Ruiz-Trillo I."/>
            <person name="Lander E."/>
            <person name="Nusbaum C."/>
        </authorList>
    </citation>
    <scope>NUCLEOTIDE SEQUENCE [LARGE SCALE GENOMIC DNA]</scope>
    <source>
        <strain evidence="2 3">ATCC 50062</strain>
    </source>
</reference>
<keyword evidence="1" id="KW-0175">Coiled coil</keyword>
<dbReference type="EMBL" id="GL349457">
    <property type="protein sequence ID" value="KNC49754.1"/>
    <property type="molecule type" value="Genomic_DNA"/>
</dbReference>
<protein>
    <submittedName>
        <fullName evidence="2">Uncharacterized protein</fullName>
    </submittedName>
</protein>
<name>A0A0L0DBN4_THETB</name>
<keyword evidence="3" id="KW-1185">Reference proteome</keyword>
<dbReference type="PANTHER" id="PTHR15154">
    <property type="entry name" value="HAMARTIN"/>
    <property type="match status" value="1"/>
</dbReference>
<dbReference type="InterPro" id="IPR007483">
    <property type="entry name" value="Hamartin"/>
</dbReference>
<sequence>MAEFNEALAGVVEAVREARYSAATLAALSEAAAASTALQASVLERLYPKVTGLQPLSVEQTRVLLQVLATLLEANSHARVSQWSTFVLQRIAAPDAALADNVQATALRMLASSSALTLRVLSAHVAEAALGSVVPGEGPVGALLRGVANAAPAAVSAILVTMLTSDDDLEAAASAGDQEAAATDDASASPRLVATLRLLNAIALDQGSRMHELFTPELLTVLLRDMVISPAAADDVVVAASVTLFMLIPLLPPLFVPHLDDLFSVPCALMTRIEAGLEVLDEAVAPELEARPAQVVLAEHGDGPLPLRQVVQIYFALLYGMFPTRFFARMREVFLAPGSSACTKTTIYQCMSRLPFNPSSLTHTPELGAERWHKPATIITTCFGLASPGAAVASPMPAAGLATLVNDLYSHHLYAEDEGGSGGGASSGGSSAPQHPLMALLEPQTENKVLTVLHEVEELLAESSDGQHPGPAALRVLRVEASLLLERFWCAMHKERVRLLSRDIVDSAEREAQNMALFRKVQSQRGAIQALHKDVDAERARGAVAAEQHAAAAAALKVQLDSAQARIATLEAMGAAKDVELEQAKQSLRSAEDEIARKNETLLSLKAKLATALPLLERQASYEASLESMSHELLNERAAELSAALKIHKNVEAKLQVKLAKAEAEIKLLQSFTSQATSRVSSLQTENASLHEAVERAADLLAAQQAAAEAAQAALTAKYESAKAINAALMCKLESGEQ</sequence>
<proteinExistence type="predicted"/>
<evidence type="ECO:0000313" key="3">
    <source>
        <dbReference type="Proteomes" id="UP000054408"/>
    </source>
</evidence>
<dbReference type="PANTHER" id="PTHR15154:SF2">
    <property type="entry name" value="HAMARTIN"/>
    <property type="match status" value="1"/>
</dbReference>
<feature type="coiled-coil region" evidence="1">
    <location>
        <begin position="546"/>
        <end position="608"/>
    </location>
</feature>
<evidence type="ECO:0000313" key="2">
    <source>
        <dbReference type="EMBL" id="KNC49754.1"/>
    </source>
</evidence>
<organism evidence="2 3">
    <name type="scientific">Thecamonas trahens ATCC 50062</name>
    <dbReference type="NCBI Taxonomy" id="461836"/>
    <lineage>
        <taxon>Eukaryota</taxon>
        <taxon>Apusozoa</taxon>
        <taxon>Apusomonadida</taxon>
        <taxon>Apusomonadidae</taxon>
        <taxon>Thecamonas</taxon>
    </lineage>
</organism>
<dbReference type="GeneID" id="25565298"/>